<comment type="caution">
    <text evidence="10">The sequence shown here is derived from an EMBL/GenBank/DDBJ whole genome shotgun (WGS) entry which is preliminary data.</text>
</comment>
<accession>A0ABC8IV61</accession>
<dbReference type="AlphaFoldDB" id="A0ABC8IV61"/>
<dbReference type="GO" id="GO:0005634">
    <property type="term" value="C:nucleus"/>
    <property type="evidence" value="ECO:0007669"/>
    <property type="project" value="UniProtKB-SubCell"/>
</dbReference>
<comment type="similarity">
    <text evidence="2">Belongs to the NAF1 family.</text>
</comment>
<dbReference type="Proteomes" id="UP001642260">
    <property type="component" value="Unassembled WGS sequence"/>
</dbReference>
<feature type="compositionally biased region" description="Basic residues" evidence="9">
    <location>
        <begin position="666"/>
        <end position="675"/>
    </location>
</feature>
<feature type="compositionally biased region" description="Acidic residues" evidence="9">
    <location>
        <begin position="196"/>
        <end position="220"/>
    </location>
</feature>
<evidence type="ECO:0000256" key="5">
    <source>
        <dbReference type="ARBA" id="ARBA00022552"/>
    </source>
</evidence>
<dbReference type="InterPro" id="IPR040309">
    <property type="entry name" value="Naf1"/>
</dbReference>
<keyword evidence="7" id="KW-0694">RNA-binding</keyword>
<keyword evidence="6" id="KW-0597">Phosphoprotein</keyword>
<dbReference type="InterPro" id="IPR009000">
    <property type="entry name" value="Transl_B-barrel_sf"/>
</dbReference>
<dbReference type="EMBL" id="CAKOAT010011115">
    <property type="protein sequence ID" value="CAH8283636.1"/>
    <property type="molecule type" value="Genomic_DNA"/>
</dbReference>
<evidence type="ECO:0000256" key="1">
    <source>
        <dbReference type="ARBA" id="ARBA00004123"/>
    </source>
</evidence>
<dbReference type="Gene3D" id="2.40.10.230">
    <property type="entry name" value="Probable tRNA pseudouridine synthase domain"/>
    <property type="match status" value="1"/>
</dbReference>
<feature type="compositionally biased region" description="Polar residues" evidence="9">
    <location>
        <begin position="611"/>
        <end position="659"/>
    </location>
</feature>
<comment type="subcellular location">
    <subcellularLocation>
        <location evidence="1">Nucleus</location>
    </subcellularLocation>
</comment>
<dbReference type="PANTHER" id="PTHR31633:SF1">
    <property type="entry name" value="H_ACA RIBONUCLEOPROTEIN COMPLEX NON-CORE SUBUNIT NAF1"/>
    <property type="match status" value="1"/>
</dbReference>
<evidence type="ECO:0000256" key="8">
    <source>
        <dbReference type="ARBA" id="ARBA00023242"/>
    </source>
</evidence>
<dbReference type="PANTHER" id="PTHR31633">
    <property type="entry name" value="H/ACA RIBONUCLEOPROTEIN COMPLEX NON-CORE SUBUNIT NAF1"/>
    <property type="match status" value="1"/>
</dbReference>
<dbReference type="InterPro" id="IPR007504">
    <property type="entry name" value="H/ACA_rnp_Gar1/Naf1"/>
</dbReference>
<evidence type="ECO:0000313" key="10">
    <source>
        <dbReference type="EMBL" id="CAH8283636.1"/>
    </source>
</evidence>
<evidence type="ECO:0000256" key="6">
    <source>
        <dbReference type="ARBA" id="ARBA00022553"/>
    </source>
</evidence>
<feature type="region of interest" description="Disordered" evidence="9">
    <location>
        <begin position="365"/>
        <end position="479"/>
    </location>
</feature>
<dbReference type="Pfam" id="PF04410">
    <property type="entry name" value="Gar1"/>
    <property type="match status" value="1"/>
</dbReference>
<feature type="compositionally biased region" description="Acidic residues" evidence="9">
    <location>
        <begin position="370"/>
        <end position="388"/>
    </location>
</feature>
<evidence type="ECO:0000256" key="9">
    <source>
        <dbReference type="SAM" id="MobiDB-lite"/>
    </source>
</evidence>
<protein>
    <recommendedName>
        <fullName evidence="3">H/ACA ribonucleoprotein complex non-core subunit NAF1</fullName>
    </recommendedName>
</protein>
<proteinExistence type="inferred from homology"/>
<keyword evidence="8" id="KW-0539">Nucleus</keyword>
<feature type="compositionally biased region" description="Acidic residues" evidence="9">
    <location>
        <begin position="169"/>
        <end position="178"/>
    </location>
</feature>
<gene>
    <name evidence="10" type="ORF">ERUC_LOCUS662</name>
</gene>
<feature type="region of interest" description="Disordered" evidence="9">
    <location>
        <begin position="611"/>
        <end position="685"/>
    </location>
</feature>
<reference evidence="10 11" key="1">
    <citation type="submission" date="2022-03" db="EMBL/GenBank/DDBJ databases">
        <authorList>
            <person name="Macdonald S."/>
            <person name="Ahmed S."/>
            <person name="Newling K."/>
        </authorList>
    </citation>
    <scope>NUCLEOTIDE SEQUENCE [LARGE SCALE GENOMIC DNA]</scope>
</reference>
<keyword evidence="11" id="KW-1185">Reference proteome</keyword>
<evidence type="ECO:0000256" key="4">
    <source>
        <dbReference type="ARBA" id="ARBA00022517"/>
    </source>
</evidence>
<name>A0ABC8IV61_ERUVS</name>
<organism evidence="10 11">
    <name type="scientific">Eruca vesicaria subsp. sativa</name>
    <name type="common">Garden rocket</name>
    <name type="synonym">Eruca sativa</name>
    <dbReference type="NCBI Taxonomy" id="29727"/>
    <lineage>
        <taxon>Eukaryota</taxon>
        <taxon>Viridiplantae</taxon>
        <taxon>Streptophyta</taxon>
        <taxon>Embryophyta</taxon>
        <taxon>Tracheophyta</taxon>
        <taxon>Spermatophyta</taxon>
        <taxon>Magnoliopsida</taxon>
        <taxon>eudicotyledons</taxon>
        <taxon>Gunneridae</taxon>
        <taxon>Pentapetalae</taxon>
        <taxon>rosids</taxon>
        <taxon>malvids</taxon>
        <taxon>Brassicales</taxon>
        <taxon>Brassicaceae</taxon>
        <taxon>Brassiceae</taxon>
        <taxon>Eruca</taxon>
    </lineage>
</organism>
<feature type="compositionally biased region" description="Polar residues" evidence="9">
    <location>
        <begin position="425"/>
        <end position="437"/>
    </location>
</feature>
<feature type="region of interest" description="Disordered" evidence="9">
    <location>
        <begin position="141"/>
        <end position="220"/>
    </location>
</feature>
<dbReference type="FunFam" id="2.40.10.230:FF:000002">
    <property type="entry name" value="H/ACA ribonucleoprotein complex non-core subunit NAF1"/>
    <property type="match status" value="1"/>
</dbReference>
<evidence type="ECO:0000256" key="7">
    <source>
        <dbReference type="ARBA" id="ARBA00022884"/>
    </source>
</evidence>
<evidence type="ECO:0000256" key="3">
    <source>
        <dbReference type="ARBA" id="ARBA00021438"/>
    </source>
</evidence>
<keyword evidence="4" id="KW-0690">Ribosome biogenesis</keyword>
<dbReference type="GO" id="GO:0003723">
    <property type="term" value="F:RNA binding"/>
    <property type="evidence" value="ECO:0007669"/>
    <property type="project" value="UniProtKB-KW"/>
</dbReference>
<dbReference type="SUPFAM" id="SSF50447">
    <property type="entry name" value="Translation proteins"/>
    <property type="match status" value="1"/>
</dbReference>
<evidence type="ECO:0000313" key="11">
    <source>
        <dbReference type="Proteomes" id="UP001642260"/>
    </source>
</evidence>
<keyword evidence="5" id="KW-0698">rRNA processing</keyword>
<dbReference type="InterPro" id="IPR038664">
    <property type="entry name" value="Gar1/Naf1_Cbf5-bd_sf"/>
</dbReference>
<feature type="compositionally biased region" description="Low complexity" evidence="9">
    <location>
        <begin position="147"/>
        <end position="168"/>
    </location>
</feature>
<sequence length="685" mass="75715">MEIGQEGGVTVSEETRMELDQNTVMSESIEVTSKLCGEVSSIRSELMTDVKPKIYGGRPEGIGASSVITEVKPKLCGGMSANFDGAVKESEPVVSKPVEDPTGSVACLTMNLDEPELKKTDLGLASSIEVGLEMVNLTVDDEEKGETSSAESESETSSSSSTSSASSSSEDESDEEESNKEKKFEDQMAMGRDMEGELEEGEIQSVDEEHEVEEYDDDEDEVDEMVAWSYDEDDEDLGCQTKEPTRTKNELKELPPVPPVDVTLEPHHVTLPLGVVLSVMSTQVIVGGMEKHSPLAEGSILWITERRTPLGLVDEIFGQVECPFYSVRFNSENEVPEGVSEGTPVSFVAEYAQHILNIKELQKKGYDASGDNDEEISEEVEFSDDEKEAECRRLRKMEKREMMNDQKTGNTRKKKKKKQDRERFTSSYSGELTENHGSSSLSSNLSDPQMGGPVSNHQPRPQMEGFPPNGGGWRPQQNSYQLPPIPNQMVMPNLPPPMQIPLMAMQNQMMFQPQFSGGQLPMASGPGGLNFFPGQASEPWPSLVGQNCFNQQPFGMGRGIQPPQLLNELFFNLLASQGLQMQRPQSPMNPQFQMLNNNMPQFLVNPQYQVLNNNNRPQSPMNPQFQMQLQSETHPQSQAMQSPTNTQSPVQQRSQGFSTGQSSARGRGHRGRFGRGRGCGRQQSG</sequence>
<dbReference type="GO" id="GO:0006364">
    <property type="term" value="P:rRNA processing"/>
    <property type="evidence" value="ECO:0007669"/>
    <property type="project" value="UniProtKB-KW"/>
</dbReference>
<evidence type="ECO:0000256" key="2">
    <source>
        <dbReference type="ARBA" id="ARBA00009801"/>
    </source>
</evidence>